<protein>
    <submittedName>
        <fullName evidence="1">Uncharacterized protein</fullName>
    </submittedName>
</protein>
<proteinExistence type="predicted"/>
<reference evidence="1 2" key="1">
    <citation type="submission" date="2016-05" db="EMBL/GenBank/DDBJ databases">
        <title>Niabella ginsenosidivorans BS26 whole genome sequencing.</title>
        <authorList>
            <person name="Im W.T."/>
            <person name="Siddiqi M.Z."/>
        </authorList>
    </citation>
    <scope>NUCLEOTIDE SEQUENCE [LARGE SCALE GENOMIC DNA]</scope>
    <source>
        <strain evidence="1 2">BS26</strain>
    </source>
</reference>
<dbReference type="EMBL" id="CP015772">
    <property type="protein sequence ID" value="ANH79808.1"/>
    <property type="molecule type" value="Genomic_DNA"/>
</dbReference>
<evidence type="ECO:0000313" key="2">
    <source>
        <dbReference type="Proteomes" id="UP000077667"/>
    </source>
</evidence>
<dbReference type="KEGG" id="nia:A8C56_01415"/>
<dbReference type="AlphaFoldDB" id="A0A1A9HWM6"/>
<organism evidence="1 2">
    <name type="scientific">Niabella ginsenosidivorans</name>
    <dbReference type="NCBI Taxonomy" id="1176587"/>
    <lineage>
        <taxon>Bacteria</taxon>
        <taxon>Pseudomonadati</taxon>
        <taxon>Bacteroidota</taxon>
        <taxon>Chitinophagia</taxon>
        <taxon>Chitinophagales</taxon>
        <taxon>Chitinophagaceae</taxon>
        <taxon>Niabella</taxon>
    </lineage>
</organism>
<dbReference type="STRING" id="1176587.A8C56_01415"/>
<gene>
    <name evidence="1" type="ORF">A8C56_01415</name>
</gene>
<dbReference type="Proteomes" id="UP000077667">
    <property type="component" value="Chromosome"/>
</dbReference>
<sequence length="99" mass="11082">MAGGAVFICLQVRFASRALSDGVRPAFDNRSENARSTVCPQYPCGTRPGKKDFYRYPEFPFIKTKSSESSDEAMTIILTGHPEDVPDLFRDLFLFQGPN</sequence>
<accession>A0A1A9HWM6</accession>
<keyword evidence="2" id="KW-1185">Reference proteome</keyword>
<evidence type="ECO:0000313" key="1">
    <source>
        <dbReference type="EMBL" id="ANH79808.1"/>
    </source>
</evidence>
<name>A0A1A9HWM6_9BACT</name>